<comment type="catalytic activity">
    <reaction evidence="7">
        <text>a 6-O-methyl-2'-deoxyguanosine in DNA + L-cysteinyl-[protein] = S-methyl-L-cysteinyl-[protein] + a 2'-deoxyguanosine in DNA</text>
        <dbReference type="Rhea" id="RHEA:24000"/>
        <dbReference type="Rhea" id="RHEA-COMP:10131"/>
        <dbReference type="Rhea" id="RHEA-COMP:10132"/>
        <dbReference type="Rhea" id="RHEA-COMP:11367"/>
        <dbReference type="Rhea" id="RHEA-COMP:11368"/>
        <dbReference type="ChEBI" id="CHEBI:29950"/>
        <dbReference type="ChEBI" id="CHEBI:82612"/>
        <dbReference type="ChEBI" id="CHEBI:85445"/>
        <dbReference type="ChEBI" id="CHEBI:85448"/>
        <dbReference type="EC" id="2.1.1.63"/>
    </reaction>
</comment>
<keyword evidence="11" id="KW-1185">Reference proteome</keyword>
<evidence type="ECO:0000256" key="2">
    <source>
        <dbReference type="ARBA" id="ARBA00022490"/>
    </source>
</evidence>
<sequence>MRDNAVIVSLAIKTVETPLGPLMLVADDEGFLRAADFADYESRMLRLLDRRIGQSRYTLLGGNVPVAITSALNAYFAGALDAIRHIPLRTNGSTFQNRIWTALRAIAPGHSMSYSALARELGCPQSARAVGHANGANPFSIIVPCHRLVGANGSLTGYAGGIERKRWLLDHEARNAALGAGLKAGI</sequence>
<dbReference type="AlphaFoldDB" id="A0A368K2I9"/>
<dbReference type="SUPFAM" id="SSF46767">
    <property type="entry name" value="Methylated DNA-protein cysteine methyltransferase, C-terminal domain"/>
    <property type="match status" value="1"/>
</dbReference>
<dbReference type="CDD" id="cd06445">
    <property type="entry name" value="ATase"/>
    <property type="match status" value="1"/>
</dbReference>
<evidence type="ECO:0000256" key="7">
    <source>
        <dbReference type="ARBA" id="ARBA00049348"/>
    </source>
</evidence>
<evidence type="ECO:0000259" key="8">
    <source>
        <dbReference type="Pfam" id="PF01035"/>
    </source>
</evidence>
<evidence type="ECO:0000259" key="9">
    <source>
        <dbReference type="Pfam" id="PF02870"/>
    </source>
</evidence>
<name>A0A368K2I9_9HYPH</name>
<dbReference type="GO" id="GO:0006281">
    <property type="term" value="P:DNA repair"/>
    <property type="evidence" value="ECO:0007669"/>
    <property type="project" value="UniProtKB-KW"/>
</dbReference>
<comment type="catalytic activity">
    <reaction evidence="1">
        <text>a 4-O-methyl-thymidine in DNA + L-cysteinyl-[protein] = a thymidine in DNA + S-methyl-L-cysteinyl-[protein]</text>
        <dbReference type="Rhea" id="RHEA:53428"/>
        <dbReference type="Rhea" id="RHEA-COMP:10131"/>
        <dbReference type="Rhea" id="RHEA-COMP:10132"/>
        <dbReference type="Rhea" id="RHEA-COMP:13555"/>
        <dbReference type="Rhea" id="RHEA-COMP:13556"/>
        <dbReference type="ChEBI" id="CHEBI:29950"/>
        <dbReference type="ChEBI" id="CHEBI:82612"/>
        <dbReference type="ChEBI" id="CHEBI:137386"/>
        <dbReference type="ChEBI" id="CHEBI:137387"/>
        <dbReference type="EC" id="2.1.1.63"/>
    </reaction>
</comment>
<dbReference type="InterPro" id="IPR036388">
    <property type="entry name" value="WH-like_DNA-bd_sf"/>
</dbReference>
<accession>A0A368K2I9</accession>
<dbReference type="InterPro" id="IPR001497">
    <property type="entry name" value="MethylDNA_cys_MeTrfase_AS"/>
</dbReference>
<evidence type="ECO:0000256" key="3">
    <source>
        <dbReference type="ARBA" id="ARBA00022603"/>
    </source>
</evidence>
<dbReference type="NCBIfam" id="TIGR00589">
    <property type="entry name" value="ogt"/>
    <property type="match status" value="1"/>
</dbReference>
<protein>
    <submittedName>
        <fullName evidence="10">Methylated-DNA--[protein]-cysteine S-methyltransferase</fullName>
        <ecNumber evidence="10">2.1.1.63</ecNumber>
    </submittedName>
</protein>
<dbReference type="EC" id="2.1.1.63" evidence="10"/>
<dbReference type="PANTHER" id="PTHR10815">
    <property type="entry name" value="METHYLATED-DNA--PROTEIN-CYSTEINE METHYLTRANSFERASE"/>
    <property type="match status" value="1"/>
</dbReference>
<dbReference type="GO" id="GO:0003908">
    <property type="term" value="F:methylated-DNA-[protein]-cysteine S-methyltransferase activity"/>
    <property type="evidence" value="ECO:0007669"/>
    <property type="project" value="UniProtKB-EC"/>
</dbReference>
<dbReference type="InterPro" id="IPR036631">
    <property type="entry name" value="MGMT_N_sf"/>
</dbReference>
<evidence type="ECO:0000256" key="1">
    <source>
        <dbReference type="ARBA" id="ARBA00001286"/>
    </source>
</evidence>
<dbReference type="FunFam" id="1.10.10.10:FF:000337">
    <property type="entry name" value="Methylated-DNA--protein-cysteine methyltransferase"/>
    <property type="match status" value="1"/>
</dbReference>
<dbReference type="Gene3D" id="3.30.160.70">
    <property type="entry name" value="Methylated DNA-protein cysteine methyltransferase domain"/>
    <property type="match status" value="1"/>
</dbReference>
<evidence type="ECO:0000256" key="5">
    <source>
        <dbReference type="ARBA" id="ARBA00022763"/>
    </source>
</evidence>
<dbReference type="OrthoDB" id="9802228at2"/>
<dbReference type="PANTHER" id="PTHR10815:SF5">
    <property type="entry name" value="METHYLATED-DNA--PROTEIN-CYSTEINE METHYLTRANSFERASE"/>
    <property type="match status" value="1"/>
</dbReference>
<dbReference type="Gene3D" id="1.10.10.10">
    <property type="entry name" value="Winged helix-like DNA-binding domain superfamily/Winged helix DNA-binding domain"/>
    <property type="match status" value="1"/>
</dbReference>
<dbReference type="Pfam" id="PF01035">
    <property type="entry name" value="DNA_binding_1"/>
    <property type="match status" value="1"/>
</dbReference>
<dbReference type="SUPFAM" id="SSF53155">
    <property type="entry name" value="Methylated DNA-protein cysteine methyltransferase domain"/>
    <property type="match status" value="1"/>
</dbReference>
<proteinExistence type="predicted"/>
<dbReference type="InterPro" id="IPR008332">
    <property type="entry name" value="MethylG_MeTrfase_N"/>
</dbReference>
<keyword evidence="2" id="KW-0963">Cytoplasm</keyword>
<feature type="domain" description="Methylguanine DNA methyltransferase ribonuclease-like" evidence="9">
    <location>
        <begin position="14"/>
        <end position="89"/>
    </location>
</feature>
<keyword evidence="6" id="KW-0234">DNA repair</keyword>
<dbReference type="EMBL" id="QOZG01000005">
    <property type="protein sequence ID" value="RCS23431.1"/>
    <property type="molecule type" value="Genomic_DNA"/>
</dbReference>
<reference evidence="10 11" key="1">
    <citation type="submission" date="2018-07" db="EMBL/GenBank/DDBJ databases">
        <title>The draft genome of Phyllobacterium salinisoli.</title>
        <authorList>
            <person name="Liu L."/>
            <person name="Li L."/>
            <person name="Zhang X."/>
            <person name="Liang L."/>
        </authorList>
    </citation>
    <scope>NUCLEOTIDE SEQUENCE [LARGE SCALE GENOMIC DNA]</scope>
    <source>
        <strain evidence="10 11">LLAN61</strain>
    </source>
</reference>
<keyword evidence="3 10" id="KW-0489">Methyltransferase</keyword>
<keyword evidence="5" id="KW-0227">DNA damage</keyword>
<gene>
    <name evidence="10" type="ORF">DUT91_14240</name>
</gene>
<feature type="domain" description="Methylated-DNA-[protein]-cysteine S-methyltransferase DNA binding" evidence="8">
    <location>
        <begin position="95"/>
        <end position="173"/>
    </location>
</feature>
<dbReference type="GO" id="GO:0032259">
    <property type="term" value="P:methylation"/>
    <property type="evidence" value="ECO:0007669"/>
    <property type="project" value="UniProtKB-KW"/>
</dbReference>
<dbReference type="InterPro" id="IPR014048">
    <property type="entry name" value="MethylDNA_cys_MeTrfase_DNA-bd"/>
</dbReference>
<dbReference type="InterPro" id="IPR036217">
    <property type="entry name" value="MethylDNA_cys_MeTrfase_DNAb"/>
</dbReference>
<dbReference type="RefSeq" id="WP_114441045.1">
    <property type="nucleotide sequence ID" value="NZ_QOZG01000005.1"/>
</dbReference>
<organism evidence="10 11">
    <name type="scientific">Phyllobacterium salinisoli</name>
    <dbReference type="NCBI Taxonomy" id="1899321"/>
    <lineage>
        <taxon>Bacteria</taxon>
        <taxon>Pseudomonadati</taxon>
        <taxon>Pseudomonadota</taxon>
        <taxon>Alphaproteobacteria</taxon>
        <taxon>Hyphomicrobiales</taxon>
        <taxon>Phyllobacteriaceae</taxon>
        <taxon>Phyllobacterium</taxon>
    </lineage>
</organism>
<keyword evidence="4 10" id="KW-0808">Transferase</keyword>
<comment type="caution">
    <text evidence="10">The sequence shown here is derived from an EMBL/GenBank/DDBJ whole genome shotgun (WGS) entry which is preliminary data.</text>
</comment>
<evidence type="ECO:0000313" key="10">
    <source>
        <dbReference type="EMBL" id="RCS23431.1"/>
    </source>
</evidence>
<evidence type="ECO:0000313" key="11">
    <source>
        <dbReference type="Proteomes" id="UP000253420"/>
    </source>
</evidence>
<dbReference type="Pfam" id="PF02870">
    <property type="entry name" value="Methyltransf_1N"/>
    <property type="match status" value="1"/>
</dbReference>
<dbReference type="Proteomes" id="UP000253420">
    <property type="component" value="Unassembled WGS sequence"/>
</dbReference>
<evidence type="ECO:0000256" key="6">
    <source>
        <dbReference type="ARBA" id="ARBA00023204"/>
    </source>
</evidence>
<evidence type="ECO:0000256" key="4">
    <source>
        <dbReference type="ARBA" id="ARBA00022679"/>
    </source>
</evidence>
<dbReference type="PROSITE" id="PS00374">
    <property type="entry name" value="MGMT"/>
    <property type="match status" value="1"/>
</dbReference>